<dbReference type="GO" id="GO:0004852">
    <property type="term" value="F:uroporphyrinogen-III synthase activity"/>
    <property type="evidence" value="ECO:0007669"/>
    <property type="project" value="UniProtKB-EC"/>
</dbReference>
<keyword evidence="2" id="KW-0456">Lyase</keyword>
<feature type="compositionally biased region" description="Basic and acidic residues" evidence="1">
    <location>
        <begin position="111"/>
        <end position="120"/>
    </location>
</feature>
<feature type="compositionally biased region" description="Basic and acidic residues" evidence="1">
    <location>
        <begin position="299"/>
        <end position="315"/>
    </location>
</feature>
<feature type="non-terminal residue" evidence="2">
    <location>
        <position position="516"/>
    </location>
</feature>
<gene>
    <name evidence="2" type="ORF">AVDCRST_MAG25-946</name>
</gene>
<dbReference type="EMBL" id="CADCVI010000059">
    <property type="protein sequence ID" value="CAA9461675.1"/>
    <property type="molecule type" value="Genomic_DNA"/>
</dbReference>
<feature type="compositionally biased region" description="Basic and acidic residues" evidence="1">
    <location>
        <begin position="14"/>
        <end position="24"/>
    </location>
</feature>
<feature type="non-terminal residue" evidence="2">
    <location>
        <position position="1"/>
    </location>
</feature>
<feature type="compositionally biased region" description="Gly residues" evidence="1">
    <location>
        <begin position="357"/>
        <end position="367"/>
    </location>
</feature>
<feature type="region of interest" description="Disordered" evidence="1">
    <location>
        <begin position="447"/>
        <end position="516"/>
    </location>
</feature>
<feature type="compositionally biased region" description="Basic residues" evidence="1">
    <location>
        <begin position="1"/>
        <end position="13"/>
    </location>
</feature>
<proteinExistence type="predicted"/>
<feature type="compositionally biased region" description="Basic and acidic residues" evidence="1">
    <location>
        <begin position="462"/>
        <end position="474"/>
    </location>
</feature>
<feature type="compositionally biased region" description="Basic residues" evidence="1">
    <location>
        <begin position="328"/>
        <end position="344"/>
    </location>
</feature>
<feature type="region of interest" description="Disordered" evidence="1">
    <location>
        <begin position="1"/>
        <end position="430"/>
    </location>
</feature>
<feature type="compositionally biased region" description="Basic residues" evidence="1">
    <location>
        <begin position="138"/>
        <end position="150"/>
    </location>
</feature>
<feature type="compositionally biased region" description="Basic residues" evidence="1">
    <location>
        <begin position="82"/>
        <end position="94"/>
    </location>
</feature>
<feature type="compositionally biased region" description="Basic residues" evidence="1">
    <location>
        <begin position="25"/>
        <end position="34"/>
    </location>
</feature>
<evidence type="ECO:0000256" key="1">
    <source>
        <dbReference type="SAM" id="MobiDB-lite"/>
    </source>
</evidence>
<feature type="compositionally biased region" description="Basic and acidic residues" evidence="1">
    <location>
        <begin position="242"/>
        <end position="255"/>
    </location>
</feature>
<dbReference type="GO" id="GO:0004851">
    <property type="term" value="F:uroporphyrin-III C-methyltransferase activity"/>
    <property type="evidence" value="ECO:0007669"/>
    <property type="project" value="UniProtKB-EC"/>
</dbReference>
<dbReference type="EC" id="2.1.1.107" evidence="2"/>
<accession>A0A6J4R9X8</accession>
<dbReference type="GO" id="GO:0032259">
    <property type="term" value="P:methylation"/>
    <property type="evidence" value="ECO:0007669"/>
    <property type="project" value="UniProtKB-KW"/>
</dbReference>
<feature type="compositionally biased region" description="Basic residues" evidence="1">
    <location>
        <begin position="475"/>
        <end position="501"/>
    </location>
</feature>
<dbReference type="AlphaFoldDB" id="A0A6J4R9X8"/>
<keyword evidence="2" id="KW-0489">Methyltransferase</keyword>
<feature type="compositionally biased region" description="Low complexity" evidence="1">
    <location>
        <begin position="404"/>
        <end position="413"/>
    </location>
</feature>
<feature type="compositionally biased region" description="Basic and acidic residues" evidence="1">
    <location>
        <begin position="127"/>
        <end position="137"/>
    </location>
</feature>
<feature type="compositionally biased region" description="Basic and acidic residues" evidence="1">
    <location>
        <begin position="212"/>
        <end position="223"/>
    </location>
</feature>
<dbReference type="EC" id="4.2.1.75" evidence="2"/>
<keyword evidence="2" id="KW-0808">Transferase</keyword>
<feature type="compositionally biased region" description="Basic residues" evidence="1">
    <location>
        <begin position="224"/>
        <end position="241"/>
    </location>
</feature>
<feature type="compositionally biased region" description="Gly residues" evidence="1">
    <location>
        <begin position="414"/>
        <end position="425"/>
    </location>
</feature>
<protein>
    <submittedName>
        <fullName evidence="2">Uroporphyrinogen-III methyltransferase / Uroporphyrinogen-III synthase</fullName>
        <ecNumber evidence="2">2.1.1.107</ecNumber>
        <ecNumber evidence="2">4.2.1.75</ecNumber>
    </submittedName>
</protein>
<organism evidence="2">
    <name type="scientific">uncultured Rubrobacteraceae bacterium</name>
    <dbReference type="NCBI Taxonomy" id="349277"/>
    <lineage>
        <taxon>Bacteria</taxon>
        <taxon>Bacillati</taxon>
        <taxon>Actinomycetota</taxon>
        <taxon>Rubrobacteria</taxon>
        <taxon>Rubrobacterales</taxon>
        <taxon>Rubrobacteraceae</taxon>
        <taxon>environmental samples</taxon>
    </lineage>
</organism>
<feature type="compositionally biased region" description="Basic residues" evidence="1">
    <location>
        <begin position="158"/>
        <end position="172"/>
    </location>
</feature>
<feature type="compositionally biased region" description="Basic and acidic residues" evidence="1">
    <location>
        <begin position="380"/>
        <end position="390"/>
    </location>
</feature>
<reference evidence="2" key="1">
    <citation type="submission" date="2020-02" db="EMBL/GenBank/DDBJ databases">
        <authorList>
            <person name="Meier V. D."/>
        </authorList>
    </citation>
    <scope>NUCLEOTIDE SEQUENCE</scope>
    <source>
        <strain evidence="2">AVDCRST_MAG25</strain>
    </source>
</reference>
<sequence>DLPRRQRPRRPGPVHREGRRVHEACRRRRLRPARPRGPALPRPGARRENLRRQEAKGADDAAGGDQRDPRPSRQGGQDRRAPQGRRPVRLRPGRRGGAGPPGSRPPVRGSPRGDERDSGPRLRRHPRDAPPRLDVRGVRHRPRGPGKGHGGRGLEGHRGRRRDARPVHGHRPPPRDLQTSRLRRTPPRDPRGLRPMGYPPRAADRHRHPGDHRRQDRRGETKGPRHHRDRGRRSPPRGRPRLVREAPALREENRRYARPGAGRRAEPRARSLGRRGPGVPDDTDNAPHGLRPARRCDRRPRLLRLDRLYERERRGGVRGAPGPPWARPARHTARGEARRHRPRDRRCPARHWPPGRRGTGGVPGRGAAGSPAPWLPGRGEGPDPAREGRAGDPAGEAAGGRVGGRSAAGLRDGALGGGEGRGAGGAPRRRRGLRDLYGLLDGRELRRGVRRRGGEPPVAHEGGVHRPDHGGDRPRARHPGRRGGHGVHYPRARGRGRRPLRRTAPGGCGAREKGWL</sequence>
<evidence type="ECO:0000313" key="2">
    <source>
        <dbReference type="EMBL" id="CAA9461675.1"/>
    </source>
</evidence>
<name>A0A6J4R9X8_9ACTN</name>
<feature type="compositionally biased region" description="Basic and acidic residues" evidence="1">
    <location>
        <begin position="45"/>
        <end position="81"/>
    </location>
</feature>